<protein>
    <submittedName>
        <fullName evidence="1">Uncharacterized protein</fullName>
    </submittedName>
</protein>
<evidence type="ECO:0000313" key="1">
    <source>
        <dbReference type="EMBL" id="OIR21945.1"/>
    </source>
</evidence>
<sequence>MIPIDGFFGDYRYETCADKDVGFTPNEDQNWDSFPISSYRDYYHICKIGYVEGYVSIGWGINVPQGLTFSVSVLNNENVNKFINGEAYGHSNINLAELALDMDTSPSDGSGSTRILKYTDAELIGDNYYLVINLQYRNDYISDEVREKSRTERFSLWYGDVTTENNEQIKRFFYSVDVDYKEGDQESQ</sequence>
<proteinExistence type="predicted"/>
<accession>A0A1J5TLW8</accession>
<organism evidence="1 2">
    <name type="scientific">Marine Group III euryarchaeote CG-Epi5</name>
    <dbReference type="NCBI Taxonomy" id="1888999"/>
    <lineage>
        <taxon>Archaea</taxon>
        <taxon>Methanobacteriati</taxon>
        <taxon>Thermoplasmatota</taxon>
        <taxon>Thermoplasmata</taxon>
        <taxon>Candidatus Thermoprofundales</taxon>
    </lineage>
</organism>
<reference evidence="1 2" key="1">
    <citation type="submission" date="2016-08" db="EMBL/GenBank/DDBJ databases">
        <title>New Insights into Marine Group III Euryarchaeota, from dark to light.</title>
        <authorList>
            <person name="Haro-Moreno J.M."/>
            <person name="Rodriguez-Valera F."/>
            <person name="Lopez-Garcia P."/>
            <person name="Moreira D."/>
            <person name="Martin-Cuadrado A.B."/>
        </authorList>
    </citation>
    <scope>NUCLEOTIDE SEQUENCE [LARGE SCALE GENOMIC DNA]</scope>
    <source>
        <strain evidence="1">CG-Epi5</strain>
    </source>
</reference>
<comment type="caution">
    <text evidence="1">The sequence shown here is derived from an EMBL/GenBank/DDBJ whole genome shotgun (WGS) entry which is preliminary data.</text>
</comment>
<evidence type="ECO:0000313" key="2">
    <source>
        <dbReference type="Proteomes" id="UP000183686"/>
    </source>
</evidence>
<dbReference type="Proteomes" id="UP000183686">
    <property type="component" value="Unassembled WGS sequence"/>
</dbReference>
<dbReference type="EMBL" id="MIYW01000020">
    <property type="protein sequence ID" value="OIR21945.1"/>
    <property type="molecule type" value="Genomic_DNA"/>
</dbReference>
<gene>
    <name evidence="1" type="ORF">BEU02_00875</name>
</gene>
<name>A0A1J5TLW8_9ARCH</name>
<dbReference type="AlphaFoldDB" id="A0A1J5TLW8"/>